<evidence type="ECO:0000256" key="2">
    <source>
        <dbReference type="ARBA" id="ARBA00010961"/>
    </source>
</evidence>
<evidence type="ECO:0000256" key="4">
    <source>
        <dbReference type="ARBA" id="ARBA00023125"/>
    </source>
</evidence>
<evidence type="ECO:0000256" key="6">
    <source>
        <dbReference type="SAM" id="MobiDB-lite"/>
    </source>
</evidence>
<gene>
    <name evidence="7" type="ORF">ACFQSB_29265</name>
</gene>
<keyword evidence="8" id="KW-1185">Reference proteome</keyword>
<dbReference type="Pfam" id="PF00872">
    <property type="entry name" value="Transposase_mut"/>
    <property type="match status" value="1"/>
</dbReference>
<keyword evidence="4" id="KW-0238">DNA-binding</keyword>
<evidence type="ECO:0000256" key="5">
    <source>
        <dbReference type="ARBA" id="ARBA00023172"/>
    </source>
</evidence>
<organism evidence="7 8">
    <name type="scientific">Sphaerisporangium rhizosphaerae</name>
    <dbReference type="NCBI Taxonomy" id="2269375"/>
    <lineage>
        <taxon>Bacteria</taxon>
        <taxon>Bacillati</taxon>
        <taxon>Actinomycetota</taxon>
        <taxon>Actinomycetes</taxon>
        <taxon>Streptosporangiales</taxon>
        <taxon>Streptosporangiaceae</taxon>
        <taxon>Sphaerisporangium</taxon>
    </lineage>
</organism>
<evidence type="ECO:0000313" key="7">
    <source>
        <dbReference type="EMBL" id="MFC7386331.1"/>
    </source>
</evidence>
<sequence>MHTTARQAISAEIDALFTEGRDLVKVIEDVTRLGARLIIQTAIEAEVGAFPRPHPQSACQRRHQRRGARRTTPAPQRALPDHGQIRPVTIAWPRPHRTTEKFASRLFGVGATRTNALEALAIAAFVRSLSTHGVEGTLADALGLDAALSKSTASTICQAIVAKYDAWCRFEDAPQPAP</sequence>
<keyword evidence="3" id="KW-0815">Transposition</keyword>
<comment type="similarity">
    <text evidence="2">Belongs to the transposase mutator family.</text>
</comment>
<dbReference type="RefSeq" id="WP_380830103.1">
    <property type="nucleotide sequence ID" value="NZ_JBHTCG010000025.1"/>
</dbReference>
<protein>
    <submittedName>
        <fullName evidence="7">Transposase</fullName>
    </submittedName>
</protein>
<proteinExistence type="inferred from homology"/>
<evidence type="ECO:0000256" key="1">
    <source>
        <dbReference type="ARBA" id="ARBA00002190"/>
    </source>
</evidence>
<accession>A0ABW2PD70</accession>
<feature type="region of interest" description="Disordered" evidence="6">
    <location>
        <begin position="50"/>
        <end position="81"/>
    </location>
</feature>
<keyword evidence="5" id="KW-0233">DNA recombination</keyword>
<name>A0ABW2PD70_9ACTN</name>
<evidence type="ECO:0000313" key="8">
    <source>
        <dbReference type="Proteomes" id="UP001596496"/>
    </source>
</evidence>
<comment type="function">
    <text evidence="1">Required for the transposition of the insertion element.</text>
</comment>
<feature type="compositionally biased region" description="Basic residues" evidence="6">
    <location>
        <begin position="60"/>
        <end position="69"/>
    </location>
</feature>
<reference evidence="8" key="1">
    <citation type="journal article" date="2019" name="Int. J. Syst. Evol. Microbiol.">
        <title>The Global Catalogue of Microorganisms (GCM) 10K type strain sequencing project: providing services to taxonomists for standard genome sequencing and annotation.</title>
        <authorList>
            <consortium name="The Broad Institute Genomics Platform"/>
            <consortium name="The Broad Institute Genome Sequencing Center for Infectious Disease"/>
            <person name="Wu L."/>
            <person name="Ma J."/>
        </authorList>
    </citation>
    <scope>NUCLEOTIDE SEQUENCE [LARGE SCALE GENOMIC DNA]</scope>
    <source>
        <strain evidence="8">CECT 7649</strain>
    </source>
</reference>
<evidence type="ECO:0000256" key="3">
    <source>
        <dbReference type="ARBA" id="ARBA00022578"/>
    </source>
</evidence>
<dbReference type="InterPro" id="IPR001207">
    <property type="entry name" value="Transposase_mutator"/>
</dbReference>
<dbReference type="EMBL" id="JBHTCG010000025">
    <property type="protein sequence ID" value="MFC7386331.1"/>
    <property type="molecule type" value="Genomic_DNA"/>
</dbReference>
<dbReference type="Proteomes" id="UP001596496">
    <property type="component" value="Unassembled WGS sequence"/>
</dbReference>
<comment type="caution">
    <text evidence="7">The sequence shown here is derived from an EMBL/GenBank/DDBJ whole genome shotgun (WGS) entry which is preliminary data.</text>
</comment>